<evidence type="ECO:0000256" key="2">
    <source>
        <dbReference type="ARBA" id="ARBA00023242"/>
    </source>
</evidence>
<evidence type="ECO:0000256" key="1">
    <source>
        <dbReference type="ARBA" id="ARBA00004123"/>
    </source>
</evidence>
<dbReference type="CDD" id="cd12148">
    <property type="entry name" value="fungal_TF_MHR"/>
    <property type="match status" value="1"/>
</dbReference>
<evidence type="ECO:0000256" key="3">
    <source>
        <dbReference type="SAM" id="MobiDB-lite"/>
    </source>
</evidence>
<keyword evidence="6" id="KW-1185">Reference proteome</keyword>
<dbReference type="SMART" id="SM00066">
    <property type="entry name" value="GAL4"/>
    <property type="match status" value="1"/>
</dbReference>
<dbReference type="GO" id="GO:0005634">
    <property type="term" value="C:nucleus"/>
    <property type="evidence" value="ECO:0007669"/>
    <property type="project" value="UniProtKB-SubCell"/>
</dbReference>
<dbReference type="OrthoDB" id="410267at2759"/>
<dbReference type="GO" id="GO:0000981">
    <property type="term" value="F:DNA-binding transcription factor activity, RNA polymerase II-specific"/>
    <property type="evidence" value="ECO:0007669"/>
    <property type="project" value="InterPro"/>
</dbReference>
<dbReference type="PANTHER" id="PTHR31001">
    <property type="entry name" value="UNCHARACTERIZED TRANSCRIPTIONAL REGULATORY PROTEIN"/>
    <property type="match status" value="1"/>
</dbReference>
<dbReference type="CDD" id="cd00067">
    <property type="entry name" value="GAL4"/>
    <property type="match status" value="1"/>
</dbReference>
<dbReference type="PANTHER" id="PTHR31001:SF76">
    <property type="entry name" value="ZN(2)-C6 FUNGAL-TYPE DOMAIN-CONTAINING PROTEIN"/>
    <property type="match status" value="1"/>
</dbReference>
<reference evidence="5 6" key="1">
    <citation type="submission" date="2020-01" db="EMBL/GenBank/DDBJ databases">
        <authorList>
            <consortium name="DOE Joint Genome Institute"/>
            <person name="Haridas S."/>
            <person name="Albert R."/>
            <person name="Binder M."/>
            <person name="Bloem J."/>
            <person name="Labutti K."/>
            <person name="Salamov A."/>
            <person name="Andreopoulos B."/>
            <person name="Baker S.E."/>
            <person name="Barry K."/>
            <person name="Bills G."/>
            <person name="Bluhm B.H."/>
            <person name="Cannon C."/>
            <person name="Castanera R."/>
            <person name="Culley D.E."/>
            <person name="Daum C."/>
            <person name="Ezra D."/>
            <person name="Gonzalez J.B."/>
            <person name="Henrissat B."/>
            <person name="Kuo A."/>
            <person name="Liang C."/>
            <person name="Lipzen A."/>
            <person name="Lutzoni F."/>
            <person name="Magnuson J."/>
            <person name="Mondo S."/>
            <person name="Nolan M."/>
            <person name="Ohm R."/>
            <person name="Pangilinan J."/>
            <person name="Park H.-J.H."/>
            <person name="Ramirez L."/>
            <person name="Alfaro M."/>
            <person name="Sun H."/>
            <person name="Tritt A."/>
            <person name="Yoshinaga Y."/>
            <person name="Zwiers L.-H.L."/>
            <person name="Turgeon B.G."/>
            <person name="Goodwin S.B."/>
            <person name="Spatafora J.W."/>
            <person name="Crous P.W."/>
            <person name="Grigoriev I.V."/>
        </authorList>
    </citation>
    <scope>NUCLEOTIDE SEQUENCE [LARGE SCALE GENOMIC DNA]</scope>
    <source>
        <strain evidence="5 6">CBS 611.86</strain>
    </source>
</reference>
<evidence type="ECO:0000313" key="6">
    <source>
        <dbReference type="Proteomes" id="UP000481861"/>
    </source>
</evidence>
<evidence type="ECO:0000313" key="5">
    <source>
        <dbReference type="EMBL" id="KAF2867897.1"/>
    </source>
</evidence>
<dbReference type="InterPro" id="IPR050613">
    <property type="entry name" value="Sec_Metabolite_Reg"/>
</dbReference>
<dbReference type="AlphaFoldDB" id="A0A7C8I108"/>
<evidence type="ECO:0000259" key="4">
    <source>
        <dbReference type="PROSITE" id="PS50048"/>
    </source>
</evidence>
<gene>
    <name evidence="5" type="ORF">BDV95DRAFT_501500</name>
</gene>
<accession>A0A7C8I108</accession>
<organism evidence="5 6">
    <name type="scientific">Massariosphaeria phaeospora</name>
    <dbReference type="NCBI Taxonomy" id="100035"/>
    <lineage>
        <taxon>Eukaryota</taxon>
        <taxon>Fungi</taxon>
        <taxon>Dikarya</taxon>
        <taxon>Ascomycota</taxon>
        <taxon>Pezizomycotina</taxon>
        <taxon>Dothideomycetes</taxon>
        <taxon>Pleosporomycetidae</taxon>
        <taxon>Pleosporales</taxon>
        <taxon>Pleosporales incertae sedis</taxon>
        <taxon>Massariosphaeria</taxon>
    </lineage>
</organism>
<name>A0A7C8I108_9PLEO</name>
<keyword evidence="2" id="KW-0539">Nucleus</keyword>
<dbReference type="GO" id="GO:0008270">
    <property type="term" value="F:zinc ion binding"/>
    <property type="evidence" value="ECO:0007669"/>
    <property type="project" value="InterPro"/>
</dbReference>
<sequence length="694" mass="78306">MPKARSTCTRCSMRRQKCDRKSPCSRCVLNKEGHLCSTQWPHTGYNASLHRKYPRKTSPTSSQRSDNIQGTPNTDDSNSQQPWPVTPISLQESSFSTERRWNATPPSTKRDFVTFGRPDFSNITIGSLLDDRDTCATNKDLMDQTLNQVVCKNFGENGAYTGFSTAARAVEVYHIQSLMPPRHQVFQMVDYHGNHMLYWAGGIYHGPSFRTSVTQAYGESDDLELRHLDWRWTALLFSVLSASIIGCPEATSTMWGFSTSEKVRLARQWGTAALSSLQLGDFASKHHIYSIQAILNLHASEHLVGSTKEWAVSQGAAAIIARGLGLNKLGPHPDDGKDTGLSAEQKEALLRREIGRRVWITVTSLDWLCSASLGMYTIQRKHNTSVKPSHFIEVTMTPITNGLTPAMTRFSNYLNEVAYLLVAYHDDMLDTPDTTTKYKLVLQYDSKLRQMDSEQAPKCLLPTTPFNPAWPRWVAWSRYMAQSSSAHKIIMIHQSFLGRSFQEPQYTYSRWACVEAAKTILGTMERTRDEQEPQWWVEQAFVVTAGLVLVLDLFHRSDKDPEVQNYQNSIERAIEILRRWPTSSVATHGIRLLSPLLQECNKRFVRSLEPLTQTVSAFSSTLSPIELADSVIGETRVPVPEAGAFLTVPLEVPSIPDVDMLEFQNLLDTLPPEVGFDNNIFFESMLSLTNSQFF</sequence>
<dbReference type="PROSITE" id="PS50048">
    <property type="entry name" value="ZN2_CY6_FUNGAL_2"/>
    <property type="match status" value="1"/>
</dbReference>
<comment type="caution">
    <text evidence="5">The sequence shown here is derived from an EMBL/GenBank/DDBJ whole genome shotgun (WGS) entry which is preliminary data.</text>
</comment>
<dbReference type="PROSITE" id="PS00463">
    <property type="entry name" value="ZN2_CY6_FUNGAL_1"/>
    <property type="match status" value="1"/>
</dbReference>
<protein>
    <recommendedName>
        <fullName evidence="4">Zn(2)-C6 fungal-type domain-containing protein</fullName>
    </recommendedName>
</protein>
<proteinExistence type="predicted"/>
<comment type="subcellular location">
    <subcellularLocation>
        <location evidence="1">Nucleus</location>
    </subcellularLocation>
</comment>
<feature type="domain" description="Zn(2)-C6 fungal-type" evidence="4">
    <location>
        <begin position="7"/>
        <end position="38"/>
    </location>
</feature>
<dbReference type="Proteomes" id="UP000481861">
    <property type="component" value="Unassembled WGS sequence"/>
</dbReference>
<feature type="region of interest" description="Disordered" evidence="3">
    <location>
        <begin position="47"/>
        <end position="107"/>
    </location>
</feature>
<dbReference type="InterPro" id="IPR001138">
    <property type="entry name" value="Zn2Cys6_DnaBD"/>
</dbReference>
<feature type="compositionally biased region" description="Polar residues" evidence="3">
    <location>
        <begin position="57"/>
        <end position="96"/>
    </location>
</feature>
<dbReference type="EMBL" id="JAADJZ010000021">
    <property type="protein sequence ID" value="KAF2867897.1"/>
    <property type="molecule type" value="Genomic_DNA"/>
</dbReference>